<comment type="caution">
    <text evidence="1">The sequence shown here is derived from an EMBL/GenBank/DDBJ whole genome shotgun (WGS) entry which is preliminary data.</text>
</comment>
<protein>
    <submittedName>
        <fullName evidence="1">Uncharacterized protein</fullName>
    </submittedName>
</protein>
<keyword evidence="2" id="KW-1185">Reference proteome</keyword>
<reference evidence="1 2" key="1">
    <citation type="journal article" date="2018" name="New Phytol.">
        <title>Phylogenomics of Endogonaceae and evolution of mycorrhizas within Mucoromycota.</title>
        <authorList>
            <person name="Chang Y."/>
            <person name="Desiro A."/>
            <person name="Na H."/>
            <person name="Sandor L."/>
            <person name="Lipzen A."/>
            <person name="Clum A."/>
            <person name="Barry K."/>
            <person name="Grigoriev I.V."/>
            <person name="Martin F.M."/>
            <person name="Stajich J.E."/>
            <person name="Smith M.E."/>
            <person name="Bonito G."/>
            <person name="Spatafora J.W."/>
        </authorList>
    </citation>
    <scope>NUCLEOTIDE SEQUENCE [LARGE SCALE GENOMIC DNA]</scope>
    <source>
        <strain evidence="1 2">AD002</strain>
    </source>
</reference>
<sequence length="92" mass="10395">MILRSLSIKGRSKGLHHRNATRPNETLQIRASVRARRTRWLPQVSLDALLKITANDGANMTQTSFIIAATMVRISLMMNAKEGWSDLHLRLS</sequence>
<dbReference type="AlphaFoldDB" id="A0A433QBZ7"/>
<organism evidence="1 2">
    <name type="scientific">Jimgerdemannia flammicorona</name>
    <dbReference type="NCBI Taxonomy" id="994334"/>
    <lineage>
        <taxon>Eukaryota</taxon>
        <taxon>Fungi</taxon>
        <taxon>Fungi incertae sedis</taxon>
        <taxon>Mucoromycota</taxon>
        <taxon>Mucoromycotina</taxon>
        <taxon>Endogonomycetes</taxon>
        <taxon>Endogonales</taxon>
        <taxon>Endogonaceae</taxon>
        <taxon>Jimgerdemannia</taxon>
    </lineage>
</organism>
<proteinExistence type="predicted"/>
<accession>A0A433QBZ7</accession>
<evidence type="ECO:0000313" key="1">
    <source>
        <dbReference type="EMBL" id="RUS27254.1"/>
    </source>
</evidence>
<name>A0A433QBZ7_9FUNG</name>
<dbReference type="EMBL" id="RBNJ01008780">
    <property type="protein sequence ID" value="RUS27254.1"/>
    <property type="molecule type" value="Genomic_DNA"/>
</dbReference>
<dbReference type="Proteomes" id="UP000274822">
    <property type="component" value="Unassembled WGS sequence"/>
</dbReference>
<gene>
    <name evidence="1" type="ORF">BC938DRAFT_483509</name>
</gene>
<evidence type="ECO:0000313" key="2">
    <source>
        <dbReference type="Proteomes" id="UP000274822"/>
    </source>
</evidence>